<name>A0A0E9VMM6_ANGAN</name>
<sequence>MEIPCRCSSYRGYIVQNTGLVSGMIYNAYFFLPSPICTA</sequence>
<reference evidence="1" key="1">
    <citation type="submission" date="2014-11" db="EMBL/GenBank/DDBJ databases">
        <authorList>
            <person name="Amaro Gonzalez C."/>
        </authorList>
    </citation>
    <scope>NUCLEOTIDE SEQUENCE</scope>
</reference>
<evidence type="ECO:0000313" key="1">
    <source>
        <dbReference type="EMBL" id="JAH79297.1"/>
    </source>
</evidence>
<dbReference type="AlphaFoldDB" id="A0A0E9VMM6"/>
<reference evidence="1" key="2">
    <citation type="journal article" date="2015" name="Fish Shellfish Immunol.">
        <title>Early steps in the European eel (Anguilla anguilla)-Vibrio vulnificus interaction in the gills: Role of the RtxA13 toxin.</title>
        <authorList>
            <person name="Callol A."/>
            <person name="Pajuelo D."/>
            <person name="Ebbesson L."/>
            <person name="Teles M."/>
            <person name="MacKenzie S."/>
            <person name="Amaro C."/>
        </authorList>
    </citation>
    <scope>NUCLEOTIDE SEQUENCE</scope>
</reference>
<organism evidence="1">
    <name type="scientific">Anguilla anguilla</name>
    <name type="common">European freshwater eel</name>
    <name type="synonym">Muraena anguilla</name>
    <dbReference type="NCBI Taxonomy" id="7936"/>
    <lineage>
        <taxon>Eukaryota</taxon>
        <taxon>Metazoa</taxon>
        <taxon>Chordata</taxon>
        <taxon>Craniata</taxon>
        <taxon>Vertebrata</taxon>
        <taxon>Euteleostomi</taxon>
        <taxon>Actinopterygii</taxon>
        <taxon>Neopterygii</taxon>
        <taxon>Teleostei</taxon>
        <taxon>Anguilliformes</taxon>
        <taxon>Anguillidae</taxon>
        <taxon>Anguilla</taxon>
    </lineage>
</organism>
<dbReference type="EMBL" id="GBXM01029280">
    <property type="protein sequence ID" value="JAH79297.1"/>
    <property type="molecule type" value="Transcribed_RNA"/>
</dbReference>
<protein>
    <submittedName>
        <fullName evidence="1">Uncharacterized protein</fullName>
    </submittedName>
</protein>
<proteinExistence type="predicted"/>
<accession>A0A0E9VMM6</accession>